<dbReference type="RefSeq" id="WP_349273275.1">
    <property type="nucleotide sequence ID" value="NZ_JBECZB010000011.1"/>
</dbReference>
<organism evidence="1 2">
    <name type="scientific">Neisseria polysaccharea</name>
    <dbReference type="NCBI Taxonomy" id="489"/>
    <lineage>
        <taxon>Bacteria</taxon>
        <taxon>Pseudomonadati</taxon>
        <taxon>Pseudomonadota</taxon>
        <taxon>Betaproteobacteria</taxon>
        <taxon>Neisseriales</taxon>
        <taxon>Neisseriaceae</taxon>
        <taxon>Neisseria</taxon>
    </lineage>
</organism>
<dbReference type="Proteomes" id="UP001447151">
    <property type="component" value="Unassembled WGS sequence"/>
</dbReference>
<comment type="caution">
    <text evidence="1">The sequence shown here is derived from an EMBL/GenBank/DDBJ whole genome shotgun (WGS) entry which is preliminary data.</text>
</comment>
<evidence type="ECO:0000313" key="1">
    <source>
        <dbReference type="EMBL" id="MEQ3511352.1"/>
    </source>
</evidence>
<name>A0ABV1JLK1_NEIPO</name>
<proteinExistence type="predicted"/>
<accession>A0ABV1JLK1</accession>
<evidence type="ECO:0000313" key="2">
    <source>
        <dbReference type="Proteomes" id="UP001447151"/>
    </source>
</evidence>
<reference evidence="1 2" key="1">
    <citation type="submission" date="2024-05" db="EMBL/GenBank/DDBJ databases">
        <authorList>
            <person name="Matzinger S.R."/>
            <person name="Bankers L."/>
            <person name="Rossheim A."/>
            <person name="Hetherington-Rauth M.C."/>
            <person name="Smith A."/>
            <person name="Baird S."/>
            <person name="Polanco D."/>
        </authorList>
    </citation>
    <scope>NUCLEOTIDE SEQUENCE [LARGE SCALE GENOMIC DNA]</scope>
    <source>
        <strain evidence="1 2">2024CJ-00066</strain>
    </source>
</reference>
<keyword evidence="2" id="KW-1185">Reference proteome</keyword>
<gene>
    <name evidence="1" type="ORF">ABM124_08590</name>
</gene>
<dbReference type="EMBL" id="JBECZB010000011">
    <property type="protein sequence ID" value="MEQ3511352.1"/>
    <property type="molecule type" value="Genomic_DNA"/>
</dbReference>
<protein>
    <submittedName>
        <fullName evidence="1">Uncharacterized protein</fullName>
    </submittedName>
</protein>
<sequence length="45" mass="5298">MPSETDFRFRRHCLSCITKHKANPPYLEPVLMLNTYLRATCSENL</sequence>